<dbReference type="EMBL" id="PUEJ01000003">
    <property type="protein sequence ID" value="PRH87714.1"/>
    <property type="molecule type" value="Genomic_DNA"/>
</dbReference>
<keyword evidence="4" id="KW-1185">Reference proteome</keyword>
<feature type="region of interest" description="Disordered" evidence="1">
    <location>
        <begin position="1"/>
        <end position="20"/>
    </location>
</feature>
<evidence type="ECO:0000313" key="3">
    <source>
        <dbReference type="EMBL" id="PRH87714.1"/>
    </source>
</evidence>
<name>A0A2S9QEE1_9HYPH</name>
<dbReference type="PANTHER" id="PTHR41252">
    <property type="entry name" value="BLR2505 PROTEIN"/>
    <property type="match status" value="1"/>
</dbReference>
<dbReference type="InterPro" id="IPR037401">
    <property type="entry name" value="SnoaL-like"/>
</dbReference>
<protein>
    <recommendedName>
        <fullName evidence="2">SnoaL-like domain-containing protein</fullName>
    </recommendedName>
</protein>
<dbReference type="Proteomes" id="UP000237682">
    <property type="component" value="Unassembled WGS sequence"/>
</dbReference>
<evidence type="ECO:0000256" key="1">
    <source>
        <dbReference type="SAM" id="MobiDB-lite"/>
    </source>
</evidence>
<evidence type="ECO:0000259" key="2">
    <source>
        <dbReference type="Pfam" id="PF12680"/>
    </source>
</evidence>
<reference evidence="3 4" key="1">
    <citation type="submission" date="2018-02" db="EMBL/GenBank/DDBJ databases">
        <title>Whole genome sequencing of endophytic bacterium.</title>
        <authorList>
            <person name="Eedara R."/>
            <person name="Podile A.R."/>
        </authorList>
    </citation>
    <scope>NUCLEOTIDE SEQUENCE [LARGE SCALE GENOMIC DNA]</scope>
    <source>
        <strain evidence="3 4">RP1T</strain>
    </source>
</reference>
<sequence length="280" mass="30937">MAVDQAWRDGGAQGIDHAGGPGKVEIFLPADGGDAAADRHDRVGIEDRIGDVAAQQQADIANDELVIGPAVPSFLMRHDALLRWFEIVSLQTILNGSRADEAIACDRLPPKRGFGRCRRRRILAPSASLGFCIEARCGWRENVMNDRASMEELVRRAYERRSAGDLDGIMQCFGPDPSFRLAGDAVLGVLTTEIRGRDNLRQAMRQLVDAWDWRDYRIDAILVDGDRVAVHAKGTMLFVPTGQRFDTETLDLLEIADGRIKQFLQFCDTHMAAKAMGFAA</sequence>
<evidence type="ECO:0000313" key="4">
    <source>
        <dbReference type="Proteomes" id="UP000237682"/>
    </source>
</evidence>
<dbReference type="Pfam" id="PF12680">
    <property type="entry name" value="SnoaL_2"/>
    <property type="match status" value="1"/>
</dbReference>
<feature type="compositionally biased region" description="Gly residues" evidence="1">
    <location>
        <begin position="11"/>
        <end position="20"/>
    </location>
</feature>
<organism evidence="3 4">
    <name type="scientific">Labrys okinawensis</name>
    <dbReference type="NCBI Taxonomy" id="346911"/>
    <lineage>
        <taxon>Bacteria</taxon>
        <taxon>Pseudomonadati</taxon>
        <taxon>Pseudomonadota</taxon>
        <taxon>Alphaproteobacteria</taxon>
        <taxon>Hyphomicrobiales</taxon>
        <taxon>Xanthobacteraceae</taxon>
        <taxon>Labrys</taxon>
    </lineage>
</organism>
<accession>A0A2S9QEE1</accession>
<dbReference type="InterPro" id="IPR032710">
    <property type="entry name" value="NTF2-like_dom_sf"/>
</dbReference>
<feature type="domain" description="SnoaL-like" evidence="2">
    <location>
        <begin position="154"/>
        <end position="262"/>
    </location>
</feature>
<gene>
    <name evidence="3" type="ORF">C5L14_07205</name>
</gene>
<dbReference type="AlphaFoldDB" id="A0A2S9QEE1"/>
<proteinExistence type="predicted"/>
<dbReference type="PANTHER" id="PTHR41252:SF1">
    <property type="entry name" value="BLR2505 PROTEIN"/>
    <property type="match status" value="1"/>
</dbReference>
<comment type="caution">
    <text evidence="3">The sequence shown here is derived from an EMBL/GenBank/DDBJ whole genome shotgun (WGS) entry which is preliminary data.</text>
</comment>
<dbReference type="Gene3D" id="3.10.450.50">
    <property type="match status" value="1"/>
</dbReference>
<dbReference type="SUPFAM" id="SSF54427">
    <property type="entry name" value="NTF2-like"/>
    <property type="match status" value="1"/>
</dbReference>